<reference evidence="1 2" key="1">
    <citation type="journal article" date="2015" name="Genome Announc.">
        <title>Expanding the biotechnology potential of lactobacilli through comparative genomics of 213 strains and associated genera.</title>
        <authorList>
            <person name="Sun Z."/>
            <person name="Harris H.M."/>
            <person name="McCann A."/>
            <person name="Guo C."/>
            <person name="Argimon S."/>
            <person name="Zhang W."/>
            <person name="Yang X."/>
            <person name="Jeffery I.B."/>
            <person name="Cooney J.C."/>
            <person name="Kagawa T.F."/>
            <person name="Liu W."/>
            <person name="Song Y."/>
            <person name="Salvetti E."/>
            <person name="Wrobel A."/>
            <person name="Rasinkangas P."/>
            <person name="Parkhill J."/>
            <person name="Rea M.C."/>
            <person name="O'Sullivan O."/>
            <person name="Ritari J."/>
            <person name="Douillard F.P."/>
            <person name="Paul Ross R."/>
            <person name="Yang R."/>
            <person name="Briner A.E."/>
            <person name="Felis G.E."/>
            <person name="de Vos W.M."/>
            <person name="Barrangou R."/>
            <person name="Klaenhammer T.R."/>
            <person name="Caufield P.W."/>
            <person name="Cui Y."/>
            <person name="Zhang H."/>
            <person name="O'Toole P.W."/>
        </authorList>
    </citation>
    <scope>NUCLEOTIDE SEQUENCE [LARGE SCALE GENOMIC DNA]</scope>
    <source>
        <strain evidence="1 2">DSM 20314</strain>
    </source>
</reference>
<comment type="caution">
    <text evidence="1">The sequence shown here is derived from an EMBL/GenBank/DDBJ whole genome shotgun (WGS) entry which is preliminary data.</text>
</comment>
<sequence length="181" mass="21249">MVTGTPIQILEKWYGMNKIKLHLKDLQEYKAVYEWCTFYVGIEEAYFSKEILTEFAIELMQKGEDSELISALAWGIAEEDFTGIMASIKQEHRQFLEQGTDSWEAEYRKLRYVYLKKVEEATSKNELLDAIAQFYDNFGYPEDMSGFINYMPQDLPTSSAELLNRFNCFLAAERRFTLITY</sequence>
<dbReference type="Pfam" id="PF10004">
    <property type="entry name" value="DUF2247"/>
    <property type="match status" value="1"/>
</dbReference>
<evidence type="ECO:0008006" key="3">
    <source>
        <dbReference type="Google" id="ProtNLM"/>
    </source>
</evidence>
<accession>A0A837RCV3</accession>
<evidence type="ECO:0000313" key="2">
    <source>
        <dbReference type="Proteomes" id="UP000051020"/>
    </source>
</evidence>
<protein>
    <recommendedName>
        <fullName evidence="3">DUF2247 family protein</fullName>
    </recommendedName>
</protein>
<dbReference type="EMBL" id="AZCU01000006">
    <property type="protein sequence ID" value="KRK25768.1"/>
    <property type="molecule type" value="Genomic_DNA"/>
</dbReference>
<proteinExistence type="predicted"/>
<organism evidence="1 2">
    <name type="scientific">Lactiplantibacillus pentosus DSM 20314</name>
    <dbReference type="NCBI Taxonomy" id="1423791"/>
    <lineage>
        <taxon>Bacteria</taxon>
        <taxon>Bacillati</taxon>
        <taxon>Bacillota</taxon>
        <taxon>Bacilli</taxon>
        <taxon>Lactobacillales</taxon>
        <taxon>Lactobacillaceae</taxon>
        <taxon>Lactiplantibacillus</taxon>
    </lineage>
</organism>
<name>A0A837RCV3_LACPE</name>
<dbReference type="PIRSF" id="PIRSF015278">
    <property type="entry name" value="UCP015278"/>
    <property type="match status" value="1"/>
</dbReference>
<evidence type="ECO:0000313" key="1">
    <source>
        <dbReference type="EMBL" id="KRK25768.1"/>
    </source>
</evidence>
<dbReference type="AlphaFoldDB" id="A0A837RCV3"/>
<dbReference type="InterPro" id="IPR016630">
    <property type="entry name" value="UCP015278"/>
</dbReference>
<gene>
    <name evidence="1" type="ORF">FD24_GL002910</name>
</gene>
<dbReference type="Proteomes" id="UP000051020">
    <property type="component" value="Unassembled WGS sequence"/>
</dbReference>